<name>A0ACD3A959_9AGAR</name>
<sequence length="273" mass="31237">MNTIRKHTDLSLPIILKCHEERIEIIIQTICEAFPKLFSDPEKVKTSRQQYIVSATSELRRQHRIIEQDKLRQKRRQEIVKDPTHGPPGPHDRLVDGCADVAMHDKAATHDVPSPVNLEDHPRNFQEVTIAEAIAVEALSASPPFRSIWRLLFSPSRPKGNLSHAVPAHSDFVEELDYEDKAMPPYIISAMEHEEVHDFLASCKPSLTHLYPYLVAYGCTDLDYLQVMFELPDSDLQVVLESMKVVEGVLEAKPVKPMDWVVLKHFIRKLRAQ</sequence>
<organism evidence="1 2">
    <name type="scientific">Pluteus cervinus</name>
    <dbReference type="NCBI Taxonomy" id="181527"/>
    <lineage>
        <taxon>Eukaryota</taxon>
        <taxon>Fungi</taxon>
        <taxon>Dikarya</taxon>
        <taxon>Basidiomycota</taxon>
        <taxon>Agaricomycotina</taxon>
        <taxon>Agaricomycetes</taxon>
        <taxon>Agaricomycetidae</taxon>
        <taxon>Agaricales</taxon>
        <taxon>Pluteineae</taxon>
        <taxon>Pluteaceae</taxon>
        <taxon>Pluteus</taxon>
    </lineage>
</organism>
<accession>A0ACD3A959</accession>
<evidence type="ECO:0000313" key="2">
    <source>
        <dbReference type="Proteomes" id="UP000308600"/>
    </source>
</evidence>
<evidence type="ECO:0000313" key="1">
    <source>
        <dbReference type="EMBL" id="TFK62146.1"/>
    </source>
</evidence>
<keyword evidence="2" id="KW-1185">Reference proteome</keyword>
<dbReference type="EMBL" id="ML208602">
    <property type="protein sequence ID" value="TFK62146.1"/>
    <property type="molecule type" value="Genomic_DNA"/>
</dbReference>
<reference evidence="1 2" key="1">
    <citation type="journal article" date="2019" name="Nat. Ecol. Evol.">
        <title>Megaphylogeny resolves global patterns of mushroom evolution.</title>
        <authorList>
            <person name="Varga T."/>
            <person name="Krizsan K."/>
            <person name="Foldi C."/>
            <person name="Dima B."/>
            <person name="Sanchez-Garcia M."/>
            <person name="Sanchez-Ramirez S."/>
            <person name="Szollosi G.J."/>
            <person name="Szarkandi J.G."/>
            <person name="Papp V."/>
            <person name="Albert L."/>
            <person name="Andreopoulos W."/>
            <person name="Angelini C."/>
            <person name="Antonin V."/>
            <person name="Barry K.W."/>
            <person name="Bougher N.L."/>
            <person name="Buchanan P."/>
            <person name="Buyck B."/>
            <person name="Bense V."/>
            <person name="Catcheside P."/>
            <person name="Chovatia M."/>
            <person name="Cooper J."/>
            <person name="Damon W."/>
            <person name="Desjardin D."/>
            <person name="Finy P."/>
            <person name="Geml J."/>
            <person name="Haridas S."/>
            <person name="Hughes K."/>
            <person name="Justo A."/>
            <person name="Karasinski D."/>
            <person name="Kautmanova I."/>
            <person name="Kiss B."/>
            <person name="Kocsube S."/>
            <person name="Kotiranta H."/>
            <person name="LaButti K.M."/>
            <person name="Lechner B.E."/>
            <person name="Liimatainen K."/>
            <person name="Lipzen A."/>
            <person name="Lukacs Z."/>
            <person name="Mihaltcheva S."/>
            <person name="Morgado L.N."/>
            <person name="Niskanen T."/>
            <person name="Noordeloos M.E."/>
            <person name="Ohm R.A."/>
            <person name="Ortiz-Santana B."/>
            <person name="Ovrebo C."/>
            <person name="Racz N."/>
            <person name="Riley R."/>
            <person name="Savchenko A."/>
            <person name="Shiryaev A."/>
            <person name="Soop K."/>
            <person name="Spirin V."/>
            <person name="Szebenyi C."/>
            <person name="Tomsovsky M."/>
            <person name="Tulloss R.E."/>
            <person name="Uehling J."/>
            <person name="Grigoriev I.V."/>
            <person name="Vagvolgyi C."/>
            <person name="Papp T."/>
            <person name="Martin F.M."/>
            <person name="Miettinen O."/>
            <person name="Hibbett D.S."/>
            <person name="Nagy L.G."/>
        </authorList>
    </citation>
    <scope>NUCLEOTIDE SEQUENCE [LARGE SCALE GENOMIC DNA]</scope>
    <source>
        <strain evidence="1 2">NL-1719</strain>
    </source>
</reference>
<dbReference type="Proteomes" id="UP000308600">
    <property type="component" value="Unassembled WGS sequence"/>
</dbReference>
<proteinExistence type="predicted"/>
<protein>
    <submittedName>
        <fullName evidence="1">Uncharacterized protein</fullName>
    </submittedName>
</protein>
<gene>
    <name evidence="1" type="ORF">BDN72DRAFT_848980</name>
</gene>